<evidence type="ECO:0000259" key="1">
    <source>
        <dbReference type="PROSITE" id="PS50943"/>
    </source>
</evidence>
<comment type="caution">
    <text evidence="2">The sequence shown here is derived from an EMBL/GenBank/DDBJ whole genome shotgun (WGS) entry which is preliminary data.</text>
</comment>
<dbReference type="Proteomes" id="UP000188559">
    <property type="component" value="Unassembled WGS sequence"/>
</dbReference>
<accession>A0A1V2JKY0</accession>
<dbReference type="Pfam" id="PF01381">
    <property type="entry name" value="HTH_3"/>
    <property type="match status" value="1"/>
</dbReference>
<feature type="domain" description="HTH cro/C1-type" evidence="1">
    <location>
        <begin position="22"/>
        <end position="76"/>
    </location>
</feature>
<sequence>MALTHILYAPGEIALQIAGNAKALRLSKNLSRRALAAQSGVAESTLKRFETTGKISLDALLLIAMSLGLGAQMANLFSAPPPISLQELKGQTRLRGRR</sequence>
<dbReference type="GeneID" id="57376350"/>
<dbReference type="EMBL" id="MNPV01000003">
    <property type="protein sequence ID" value="ONH45880.1"/>
    <property type="molecule type" value="Genomic_DNA"/>
</dbReference>
<dbReference type="SUPFAM" id="SSF47413">
    <property type="entry name" value="lambda repressor-like DNA-binding domains"/>
    <property type="match status" value="1"/>
</dbReference>
<keyword evidence="3" id="KW-1185">Reference proteome</keyword>
<dbReference type="OrthoDB" id="199997at2"/>
<evidence type="ECO:0000313" key="3">
    <source>
        <dbReference type="Proteomes" id="UP000188559"/>
    </source>
</evidence>
<dbReference type="RefSeq" id="WP_071494404.1">
    <property type="nucleotide sequence ID" value="NZ_LT629702.1"/>
</dbReference>
<proteinExistence type="predicted"/>
<name>A0A1V2JKY0_PSEAZ</name>
<dbReference type="InterPro" id="IPR001387">
    <property type="entry name" value="Cro/C1-type_HTH"/>
</dbReference>
<dbReference type="CDD" id="cd00093">
    <property type="entry name" value="HTH_XRE"/>
    <property type="match status" value="1"/>
</dbReference>
<dbReference type="AlphaFoldDB" id="A0A1V2JKY0"/>
<organism evidence="2 3">
    <name type="scientific">Pseudomonas azotoformans</name>
    <dbReference type="NCBI Taxonomy" id="47878"/>
    <lineage>
        <taxon>Bacteria</taxon>
        <taxon>Pseudomonadati</taxon>
        <taxon>Pseudomonadota</taxon>
        <taxon>Gammaproteobacteria</taxon>
        <taxon>Pseudomonadales</taxon>
        <taxon>Pseudomonadaceae</taxon>
        <taxon>Pseudomonas</taxon>
    </lineage>
</organism>
<gene>
    <name evidence="2" type="ORF">BLL37_12975</name>
</gene>
<reference evidence="2 3" key="1">
    <citation type="submission" date="2016-10" db="EMBL/GenBank/DDBJ databases">
        <title>Pseudomonas lactis sp. nov. and Pseudomonas paralactis sp. nov., isolated from bovine raw milk.</title>
        <authorList>
            <person name="Von Neubeck M."/>
            <person name="Huptas C."/>
            <person name="Glueck C."/>
            <person name="Krewinkel M."/>
            <person name="Stoeckel M."/>
            <person name="Stressler T."/>
            <person name="Fischer L."/>
            <person name="Hinrichs J."/>
            <person name="Scherer S."/>
            <person name="Wenning M."/>
        </authorList>
    </citation>
    <scope>NUCLEOTIDE SEQUENCE [LARGE SCALE GENOMIC DNA]</scope>
    <source>
        <strain evidence="2 3">DSM 18862</strain>
    </source>
</reference>
<dbReference type="Gene3D" id="1.10.260.40">
    <property type="entry name" value="lambda repressor-like DNA-binding domains"/>
    <property type="match status" value="1"/>
</dbReference>
<dbReference type="GO" id="GO:0003677">
    <property type="term" value="F:DNA binding"/>
    <property type="evidence" value="ECO:0007669"/>
    <property type="project" value="InterPro"/>
</dbReference>
<protein>
    <submittedName>
        <fullName evidence="2">Transcriptional regulator</fullName>
    </submittedName>
</protein>
<evidence type="ECO:0000313" key="2">
    <source>
        <dbReference type="EMBL" id="ONH45880.1"/>
    </source>
</evidence>
<dbReference type="InterPro" id="IPR010982">
    <property type="entry name" value="Lambda_DNA-bd_dom_sf"/>
</dbReference>
<dbReference type="PROSITE" id="PS50943">
    <property type="entry name" value="HTH_CROC1"/>
    <property type="match status" value="1"/>
</dbReference>